<dbReference type="InterPro" id="IPR016187">
    <property type="entry name" value="CTDL_fold"/>
</dbReference>
<dbReference type="PANTHER" id="PTHR23150:SF19">
    <property type="entry name" value="FORMYLGLYCINE-GENERATING ENZYME"/>
    <property type="match status" value="1"/>
</dbReference>
<accession>A0A445MU53</accession>
<dbReference type="PANTHER" id="PTHR23150">
    <property type="entry name" value="SULFATASE MODIFYING FACTOR 1, 2"/>
    <property type="match status" value="1"/>
</dbReference>
<dbReference type="GO" id="GO:0120147">
    <property type="term" value="F:formylglycine-generating oxidase activity"/>
    <property type="evidence" value="ECO:0007669"/>
    <property type="project" value="TreeGrafter"/>
</dbReference>
<proteinExistence type="predicted"/>
<dbReference type="SUPFAM" id="SSF56436">
    <property type="entry name" value="C-type lectin-like"/>
    <property type="match status" value="1"/>
</dbReference>
<reference evidence="3" key="1">
    <citation type="submission" date="2018-01" db="EMBL/GenBank/DDBJ databases">
        <authorList>
            <person name="Regsiter A."/>
            <person name="William W."/>
        </authorList>
    </citation>
    <scope>NUCLEOTIDE SEQUENCE</scope>
    <source>
        <strain evidence="3">TRIP AH-1</strain>
    </source>
</reference>
<name>A0A445MU53_9BACT</name>
<dbReference type="Pfam" id="PF03781">
    <property type="entry name" value="FGE-sulfatase"/>
    <property type="match status" value="1"/>
</dbReference>
<evidence type="ECO:0000313" key="3">
    <source>
        <dbReference type="EMBL" id="SPD72973.1"/>
    </source>
</evidence>
<feature type="coiled-coil region" evidence="1">
    <location>
        <begin position="64"/>
        <end position="157"/>
    </location>
</feature>
<gene>
    <name evidence="3" type="ORF">PITCH_A1620017</name>
</gene>
<dbReference type="Gene3D" id="3.90.1580.10">
    <property type="entry name" value="paralog of FGE (formylglycine-generating enzyme)"/>
    <property type="match status" value="1"/>
</dbReference>
<dbReference type="InterPro" id="IPR042095">
    <property type="entry name" value="SUMF_sf"/>
</dbReference>
<evidence type="ECO:0000259" key="2">
    <source>
        <dbReference type="Pfam" id="PF03781"/>
    </source>
</evidence>
<organism evidence="3">
    <name type="scientific">uncultured Desulfobacterium sp</name>
    <dbReference type="NCBI Taxonomy" id="201089"/>
    <lineage>
        <taxon>Bacteria</taxon>
        <taxon>Pseudomonadati</taxon>
        <taxon>Thermodesulfobacteriota</taxon>
        <taxon>Desulfobacteria</taxon>
        <taxon>Desulfobacterales</taxon>
        <taxon>Desulfobacteriaceae</taxon>
        <taxon>Desulfobacterium</taxon>
        <taxon>environmental samples</taxon>
    </lineage>
</organism>
<feature type="domain" description="Sulfatase-modifying factor enzyme-like" evidence="2">
    <location>
        <begin position="239"/>
        <end position="465"/>
    </location>
</feature>
<dbReference type="InterPro" id="IPR005532">
    <property type="entry name" value="SUMF_dom"/>
</dbReference>
<dbReference type="AlphaFoldDB" id="A0A445MU53"/>
<keyword evidence="1" id="KW-0175">Coiled coil</keyword>
<evidence type="ECO:0000256" key="1">
    <source>
        <dbReference type="SAM" id="Coils"/>
    </source>
</evidence>
<sequence>MFRIKLLNPFNSFKFFNSLIILKLFARVIMPAACLVAALFVVHPGALARTLEEKGESDPVLRLKQEHQAAYEKEMKEIETLKKQIKEIEAEIEKLNSRFGEIKNQDSCNSSLLDELHELVAKKEALEGDLDGLKKGLSKKETDMQKEERKRQDEMEALKANVKKDKKATLIAVLKDDIRKYDKIVSSPSVQGMDIKASAWKALAAKYRKEAEGVKSGDIEELRFRVIYGGITNTIGMRFVLVDAGGFKMGSPPSEKYRSDDETSHKVTISKGFYVQATEVTQGQWKEIMGENPAENNLCGMDCPVENVSWDDCQEFIKRLNIREETDKYRLPTEAEWEYACRGGKSSAFATGGISEDGCGMDPNLDQTGWYCGNSLGGRPHPVAQKKSNPFGIYDMHGNVWEWCQDWYGAYPAEAVVDPKGARYGPERVIRGGSSLNRAEKCRSAFRFSYNSNIRMNNIGLRLVKTK</sequence>
<dbReference type="InterPro" id="IPR051043">
    <property type="entry name" value="Sulfatase_Mod_Factor_Kinase"/>
</dbReference>
<dbReference type="EMBL" id="OJIN01000071">
    <property type="protein sequence ID" value="SPD72973.1"/>
    <property type="molecule type" value="Genomic_DNA"/>
</dbReference>
<protein>
    <submittedName>
        <fullName evidence="3">Sulfatase modifying factor 1 (Modular protein)</fullName>
    </submittedName>
</protein>